<accession>A0AAV4P014</accession>
<dbReference type="Proteomes" id="UP001054945">
    <property type="component" value="Unassembled WGS sequence"/>
</dbReference>
<evidence type="ECO:0000313" key="1">
    <source>
        <dbReference type="EMBL" id="GIX90346.1"/>
    </source>
</evidence>
<keyword evidence="2" id="KW-1185">Reference proteome</keyword>
<gene>
    <name evidence="1" type="ORF">CEXT_544651</name>
</gene>
<reference evidence="1 2" key="1">
    <citation type="submission" date="2021-06" db="EMBL/GenBank/DDBJ databases">
        <title>Caerostris extrusa draft genome.</title>
        <authorList>
            <person name="Kono N."/>
            <person name="Arakawa K."/>
        </authorList>
    </citation>
    <scope>NUCLEOTIDE SEQUENCE [LARGE SCALE GENOMIC DNA]</scope>
</reference>
<sequence length="67" mass="7534">MISYIWPAMITKYDLRGTAEMLKVTVTGSDGQKFIGGNGVPIVYSRDVWLLCDALASRQNWLLPERS</sequence>
<protein>
    <submittedName>
        <fullName evidence="1">Uncharacterized protein</fullName>
    </submittedName>
</protein>
<dbReference type="EMBL" id="BPLR01021494">
    <property type="protein sequence ID" value="GIX90346.1"/>
    <property type="molecule type" value="Genomic_DNA"/>
</dbReference>
<evidence type="ECO:0000313" key="2">
    <source>
        <dbReference type="Proteomes" id="UP001054945"/>
    </source>
</evidence>
<dbReference type="AlphaFoldDB" id="A0AAV4P014"/>
<organism evidence="1 2">
    <name type="scientific">Caerostris extrusa</name>
    <name type="common">Bark spider</name>
    <name type="synonym">Caerostris bankana</name>
    <dbReference type="NCBI Taxonomy" id="172846"/>
    <lineage>
        <taxon>Eukaryota</taxon>
        <taxon>Metazoa</taxon>
        <taxon>Ecdysozoa</taxon>
        <taxon>Arthropoda</taxon>
        <taxon>Chelicerata</taxon>
        <taxon>Arachnida</taxon>
        <taxon>Araneae</taxon>
        <taxon>Araneomorphae</taxon>
        <taxon>Entelegynae</taxon>
        <taxon>Araneoidea</taxon>
        <taxon>Araneidae</taxon>
        <taxon>Caerostris</taxon>
    </lineage>
</organism>
<name>A0AAV4P014_CAEEX</name>
<comment type="caution">
    <text evidence="1">The sequence shown here is derived from an EMBL/GenBank/DDBJ whole genome shotgun (WGS) entry which is preliminary data.</text>
</comment>
<proteinExistence type="predicted"/>